<organism evidence="1 2">
    <name type="scientific">Paenibacillus rhizosphaerae</name>
    <dbReference type="NCBI Taxonomy" id="297318"/>
    <lineage>
        <taxon>Bacteria</taxon>
        <taxon>Bacillati</taxon>
        <taxon>Bacillota</taxon>
        <taxon>Bacilli</taxon>
        <taxon>Bacillales</taxon>
        <taxon>Paenibacillaceae</taxon>
        <taxon>Paenibacillus</taxon>
    </lineage>
</organism>
<accession>A0A839TQJ3</accession>
<evidence type="ECO:0000313" key="1">
    <source>
        <dbReference type="EMBL" id="MBB3128831.1"/>
    </source>
</evidence>
<protein>
    <submittedName>
        <fullName evidence="1">Uncharacterized protein</fullName>
    </submittedName>
</protein>
<gene>
    <name evidence="1" type="ORF">FHS19_003506</name>
</gene>
<dbReference type="RefSeq" id="WP_183583107.1">
    <property type="nucleotide sequence ID" value="NZ_JACHXJ010000003.1"/>
</dbReference>
<sequence length="82" mass="8439">MSRYLASACNQNLSVHIGEYGASNGSTALATEAMFNVPNNVSEGSDGFDLTTGPASGGGYEINAQDSSKPTNLTWFGQSCLG</sequence>
<reference evidence="1 2" key="1">
    <citation type="submission" date="2020-08" db="EMBL/GenBank/DDBJ databases">
        <title>Genomic Encyclopedia of Type Strains, Phase III (KMG-III): the genomes of soil and plant-associated and newly described type strains.</title>
        <authorList>
            <person name="Whitman W."/>
        </authorList>
    </citation>
    <scope>NUCLEOTIDE SEQUENCE [LARGE SCALE GENOMIC DNA]</scope>
    <source>
        <strain evidence="1 2">CECT 5831</strain>
    </source>
</reference>
<name>A0A839TQJ3_9BACL</name>
<dbReference type="AlphaFoldDB" id="A0A839TQJ3"/>
<proteinExistence type="predicted"/>
<evidence type="ECO:0000313" key="2">
    <source>
        <dbReference type="Proteomes" id="UP000517523"/>
    </source>
</evidence>
<dbReference type="Proteomes" id="UP000517523">
    <property type="component" value="Unassembled WGS sequence"/>
</dbReference>
<comment type="caution">
    <text evidence="1">The sequence shown here is derived from an EMBL/GenBank/DDBJ whole genome shotgun (WGS) entry which is preliminary data.</text>
</comment>
<dbReference type="EMBL" id="JACHXJ010000003">
    <property type="protein sequence ID" value="MBB3128831.1"/>
    <property type="molecule type" value="Genomic_DNA"/>
</dbReference>